<reference evidence="2 3" key="1">
    <citation type="journal article" date="2024" name="BMC Biol.">
        <title>Comparative genomics of Ascetosporea gives new insight into the evolutionary basis for animal parasitism in Rhizaria.</title>
        <authorList>
            <person name="Hiltunen Thoren M."/>
            <person name="Onut-Brannstrom I."/>
            <person name="Alfjorden A."/>
            <person name="Peckova H."/>
            <person name="Swords F."/>
            <person name="Hooper C."/>
            <person name="Holzer A.S."/>
            <person name="Bass D."/>
            <person name="Burki F."/>
        </authorList>
    </citation>
    <scope>NUCLEOTIDE SEQUENCE [LARGE SCALE GENOMIC DNA]</scope>
    <source>
        <strain evidence="2">20-A016</strain>
    </source>
</reference>
<protein>
    <submittedName>
        <fullName evidence="2">Uncharacterized protein</fullName>
    </submittedName>
</protein>
<evidence type="ECO:0000313" key="2">
    <source>
        <dbReference type="EMBL" id="MES1918136.1"/>
    </source>
</evidence>
<feature type="compositionally biased region" description="Basic residues" evidence="1">
    <location>
        <begin position="214"/>
        <end position="233"/>
    </location>
</feature>
<name>A0ABV2AEM8_9EUKA</name>
<proteinExistence type="predicted"/>
<feature type="region of interest" description="Disordered" evidence="1">
    <location>
        <begin position="1"/>
        <end position="20"/>
    </location>
</feature>
<evidence type="ECO:0000256" key="1">
    <source>
        <dbReference type="SAM" id="MobiDB-lite"/>
    </source>
</evidence>
<gene>
    <name evidence="2" type="ORF">MHBO_000150</name>
</gene>
<dbReference type="EMBL" id="JBDODL010000019">
    <property type="protein sequence ID" value="MES1918136.1"/>
    <property type="molecule type" value="Genomic_DNA"/>
</dbReference>
<dbReference type="Proteomes" id="UP001439008">
    <property type="component" value="Unassembled WGS sequence"/>
</dbReference>
<comment type="caution">
    <text evidence="2">The sequence shown here is derived from an EMBL/GenBank/DDBJ whole genome shotgun (WGS) entry which is preliminary data.</text>
</comment>
<keyword evidence="3" id="KW-1185">Reference proteome</keyword>
<sequence length="251" mass="30165">MSETVLRQSNDIEAQGASIKSSKQTLNDLQTKIENDKKVIKKDIETILRFKEERNILMELISDIRIQIENSNKNIHKNNEIKETLNLEMQIIKRNLEKREYDSNLQEKTLSKLRNQILVVANEIGKAKQRNFDNAERRKFLKQKKIEIEPILNKIEMSIKEIQQKLYKIDFRKNKISKALKRLESIEELLESLQNEFNKYAEETKNKNNTNREKKTKYPKKKRRRFQKNKRSPRNLYSNFKRRSSEQNRSI</sequence>
<feature type="region of interest" description="Disordered" evidence="1">
    <location>
        <begin position="202"/>
        <end position="251"/>
    </location>
</feature>
<evidence type="ECO:0000313" key="3">
    <source>
        <dbReference type="Proteomes" id="UP001439008"/>
    </source>
</evidence>
<feature type="compositionally biased region" description="Basic and acidic residues" evidence="1">
    <location>
        <begin position="202"/>
        <end position="213"/>
    </location>
</feature>
<organism evidence="2 3">
    <name type="scientific">Bonamia ostreae</name>
    <dbReference type="NCBI Taxonomy" id="126728"/>
    <lineage>
        <taxon>Eukaryota</taxon>
        <taxon>Sar</taxon>
        <taxon>Rhizaria</taxon>
        <taxon>Endomyxa</taxon>
        <taxon>Ascetosporea</taxon>
        <taxon>Haplosporida</taxon>
        <taxon>Bonamia</taxon>
    </lineage>
</organism>
<accession>A0ABV2AEM8</accession>